<comment type="caution">
    <text evidence="3">The sequence shown here is derived from an EMBL/GenBank/DDBJ whole genome shotgun (WGS) entry which is preliminary data.</text>
</comment>
<reference evidence="3 4" key="1">
    <citation type="submission" date="2016-06" db="EMBL/GenBank/DDBJ databases">
        <title>Draft genome of Moraxella atlantae CCUG 66109.</title>
        <authorList>
            <person name="Salva-Serra F."/>
            <person name="Engstrom-Jakobsson H."/>
            <person name="Thorell K."/>
            <person name="Gonzales-Siles L."/>
            <person name="Karlsson R."/>
            <person name="Boulund F."/>
            <person name="Engstrand L."/>
            <person name="Kristiansson E."/>
            <person name="Moore E."/>
        </authorList>
    </citation>
    <scope>NUCLEOTIDE SEQUENCE [LARGE SCALE GENOMIC DNA]</scope>
    <source>
        <strain evidence="3 4">CCUG 66109</strain>
    </source>
</reference>
<dbReference type="Pfam" id="PF17289">
    <property type="entry name" value="Terminase_6C"/>
    <property type="match status" value="1"/>
</dbReference>
<accession>A0A1B8Q971</accession>
<name>A0A1B8Q971_9GAMM</name>
<dbReference type="EMBL" id="LZMZ01000051">
    <property type="protein sequence ID" value="OBX73751.1"/>
    <property type="molecule type" value="Genomic_DNA"/>
</dbReference>
<feature type="domain" description="Terminase large subunit gp17-like C-terminal" evidence="2">
    <location>
        <begin position="304"/>
        <end position="449"/>
    </location>
</feature>
<dbReference type="RefSeq" id="WP_067238522.1">
    <property type="nucleotide sequence ID" value="NZ_LZMZ01000051.1"/>
</dbReference>
<dbReference type="OrthoDB" id="9771580at2"/>
<dbReference type="AlphaFoldDB" id="A0A1B8Q971"/>
<evidence type="ECO:0000259" key="2">
    <source>
        <dbReference type="Pfam" id="PF17289"/>
    </source>
</evidence>
<dbReference type="NCBIfam" id="TIGR01630">
    <property type="entry name" value="psiM2_ORF9"/>
    <property type="match status" value="1"/>
</dbReference>
<sequence>MRLTDKEKQVARILARKDLYFFSRYMFLTRKGYIWQQSPHHKIICDKLMQVYNGKIRNLIINLPPRYSKTELAVVNFIAWALGNHPDCEFIHSSYSSTLASNNSSQIRDLLQSEEYQAIFNTRLKDDSKAKDHWKTTQGGVMYATGAGGTITGFGAGKLRDGFGGAIIVDDPHKADEARSETMRANVINWFTETIKSRRNDPSKTPIIVIMQRLHESDLSGYLLAGNDDDDWEHLKLPAIQADGTALWVQKHSIEKLHQMQIASPYMFAGQYMQEPAPLDGGVFKPSNIEIIDAVPQGNIKWVRGWDLGATVGGDPTAGVKLGKLTDGRLVISDIVHGDVSSDDRDRMMKNTASQDGKGVLISIPQDPGQAGKTQVQYLVKLLQGYKVHTSTETGDKVTRAEPIASQVNVGNVVMVRGAWNDAFLDEMRMFPNGAHDDRIDGLSRAYSQLIDSIFSYDNV</sequence>
<dbReference type="InterPro" id="IPR006517">
    <property type="entry name" value="Phage_terminase_lsu-like_C"/>
</dbReference>
<evidence type="ECO:0000256" key="1">
    <source>
        <dbReference type="ARBA" id="ARBA00022612"/>
    </source>
</evidence>
<evidence type="ECO:0000313" key="4">
    <source>
        <dbReference type="Proteomes" id="UP000092508"/>
    </source>
</evidence>
<proteinExistence type="predicted"/>
<dbReference type="InterPro" id="IPR035421">
    <property type="entry name" value="Terminase_6C"/>
</dbReference>
<evidence type="ECO:0000313" key="3">
    <source>
        <dbReference type="EMBL" id="OBX73751.1"/>
    </source>
</evidence>
<dbReference type="Proteomes" id="UP000092508">
    <property type="component" value="Unassembled WGS sequence"/>
</dbReference>
<dbReference type="STRING" id="34059.A9308_00640"/>
<gene>
    <name evidence="3" type="ORF">A9308_00640</name>
</gene>
<protein>
    <submittedName>
        <fullName evidence="3">Terminase</fullName>
    </submittedName>
</protein>
<organism evidence="3 4">
    <name type="scientific">Faucicola atlantae</name>
    <dbReference type="NCBI Taxonomy" id="34059"/>
    <lineage>
        <taxon>Bacteria</taxon>
        <taxon>Pseudomonadati</taxon>
        <taxon>Pseudomonadota</taxon>
        <taxon>Gammaproteobacteria</taxon>
        <taxon>Moraxellales</taxon>
        <taxon>Moraxellaceae</taxon>
        <taxon>Faucicola</taxon>
    </lineage>
</organism>
<keyword evidence="1" id="KW-1188">Viral release from host cell</keyword>